<sequence>MGIDYSKYELSKPEKEKLLIGLVVTTTVVGVIFYNSIFFAVATVFLFRPAQKVMERFLAKKRLNELRLQFKDFLYSLSSSLATGRHMEESLEEARKELLTMYKADDHIIRETEYMLHSIKDAGEPDIVALEDLAARARVEDIDIFVQVYRACRETGGDMISAVNKSAAVIGEKITIENEIQVMSSQKKFEGKIITAMPVGIILFLRVMSPDYLSIMYQSLAGRLMMTAALAATIGAYALIERITDIEV</sequence>
<keyword evidence="3" id="KW-1185">Reference proteome</keyword>
<feature type="transmembrane region" description="Helical" evidence="1">
    <location>
        <begin position="20"/>
        <end position="47"/>
    </location>
</feature>
<dbReference type="Proteomes" id="UP000295500">
    <property type="component" value="Unassembled WGS sequence"/>
</dbReference>
<accession>A0A4R6Q607</accession>
<dbReference type="PANTHER" id="PTHR35007:SF1">
    <property type="entry name" value="PILUS ASSEMBLY PROTEIN"/>
    <property type="match status" value="1"/>
</dbReference>
<organism evidence="2 3">
    <name type="scientific">Aminicella lysinilytica</name>
    <dbReference type="NCBI Taxonomy" id="433323"/>
    <lineage>
        <taxon>Bacteria</taxon>
        <taxon>Bacillati</taxon>
        <taxon>Bacillota</taxon>
        <taxon>Clostridia</taxon>
        <taxon>Peptostreptococcales</taxon>
        <taxon>Anaerovoracaceae</taxon>
        <taxon>Aminicella</taxon>
    </lineage>
</organism>
<keyword evidence="1" id="KW-0812">Transmembrane</keyword>
<protein>
    <submittedName>
        <fullName evidence="2">Tight adherence protein B</fullName>
    </submittedName>
</protein>
<evidence type="ECO:0000313" key="2">
    <source>
        <dbReference type="EMBL" id="TDP57465.1"/>
    </source>
</evidence>
<dbReference type="OrthoDB" id="9796142at2"/>
<evidence type="ECO:0000256" key="1">
    <source>
        <dbReference type="SAM" id="Phobius"/>
    </source>
</evidence>
<dbReference type="PANTHER" id="PTHR35007">
    <property type="entry name" value="INTEGRAL MEMBRANE PROTEIN-RELATED"/>
    <property type="match status" value="1"/>
</dbReference>
<keyword evidence="1" id="KW-1133">Transmembrane helix</keyword>
<gene>
    <name evidence="2" type="ORF">EV211_11215</name>
</gene>
<comment type="caution">
    <text evidence="2">The sequence shown here is derived from an EMBL/GenBank/DDBJ whole genome shotgun (WGS) entry which is preliminary data.</text>
</comment>
<name>A0A4R6Q607_9FIRM</name>
<dbReference type="AlphaFoldDB" id="A0A4R6Q607"/>
<feature type="transmembrane region" description="Helical" evidence="1">
    <location>
        <begin position="220"/>
        <end position="240"/>
    </location>
</feature>
<evidence type="ECO:0000313" key="3">
    <source>
        <dbReference type="Proteomes" id="UP000295500"/>
    </source>
</evidence>
<proteinExistence type="predicted"/>
<reference evidence="2 3" key="1">
    <citation type="submission" date="2019-03" db="EMBL/GenBank/DDBJ databases">
        <title>Genomic Encyclopedia of Type Strains, Phase IV (KMG-IV): sequencing the most valuable type-strain genomes for metagenomic binning, comparative biology and taxonomic classification.</title>
        <authorList>
            <person name="Goeker M."/>
        </authorList>
    </citation>
    <scope>NUCLEOTIDE SEQUENCE [LARGE SCALE GENOMIC DNA]</scope>
    <source>
        <strain evidence="2 3">DSM 28287</strain>
    </source>
</reference>
<keyword evidence="1" id="KW-0472">Membrane</keyword>
<dbReference type="RefSeq" id="WP_133528207.1">
    <property type="nucleotide sequence ID" value="NZ_CALCQM010000012.1"/>
</dbReference>
<dbReference type="EMBL" id="SNXO01000012">
    <property type="protein sequence ID" value="TDP57465.1"/>
    <property type="molecule type" value="Genomic_DNA"/>
</dbReference>
<feature type="transmembrane region" description="Helical" evidence="1">
    <location>
        <begin position="189"/>
        <end position="208"/>
    </location>
</feature>